<gene>
    <name evidence="4" type="ORF">GCM10009750_01590</name>
</gene>
<accession>A0ABP4YLI9</accession>
<name>A0ABP4YLI9_9MICO</name>
<dbReference type="PANTHER" id="PTHR42840">
    <property type="entry name" value="NAD(P)-BINDING ROSSMANN-FOLD SUPERFAMILY PROTEIN-RELATED"/>
    <property type="match status" value="1"/>
</dbReference>
<dbReference type="Gene3D" id="3.40.50.720">
    <property type="entry name" value="NAD(P)-binding Rossmann-like Domain"/>
    <property type="match status" value="1"/>
</dbReference>
<dbReference type="InterPro" id="IPR055170">
    <property type="entry name" value="GFO_IDH_MocA-like_dom"/>
</dbReference>
<keyword evidence="1" id="KW-0520">NAD</keyword>
<evidence type="ECO:0000313" key="5">
    <source>
        <dbReference type="Proteomes" id="UP001501746"/>
    </source>
</evidence>
<dbReference type="Proteomes" id="UP001501746">
    <property type="component" value="Unassembled WGS sequence"/>
</dbReference>
<dbReference type="InterPro" id="IPR000683">
    <property type="entry name" value="Gfo/Idh/MocA-like_OxRdtase_N"/>
</dbReference>
<keyword evidence="5" id="KW-1185">Reference proteome</keyword>
<dbReference type="SUPFAM" id="SSF55347">
    <property type="entry name" value="Glyceraldehyde-3-phosphate dehydrogenase-like, C-terminal domain"/>
    <property type="match status" value="1"/>
</dbReference>
<sequence>MADTVDTTSAGIAASAPQTAQAPQTIGIIMNGVSGRMGYRQHLVRSILAIREQGGVLLADGETRVQVEPILVGRSEKKLADLAAKHGIEHYTTNLDEALADDRWQIYADFLVTKARAVAIKKAIAAGKAIYTEKPTAESFEEALELARLADEAGIKNGVVHDKLYLPGLQKLKRLIDSGFFGRILSVRGEFGYWVFEGDWQPAQRPSWNYRSEDGGGIIVDMFPHWNYVLENLFGRVESVYAKAVTEIPERVDEKGDRYPATADDAAYAIFELEGGVVAQLNSSWTTRVNRDELVEFQVDGTHGSAVVGLFGCKIQPRNATPKPVWNPDLADAHDYAGDWIESPGNREFENGFKTQWEEFIRHVVEDAPNEFDFLAGARGVLLAERGLASSREGRRIELPVVTLASGAQGQGTSPADAAAAGSATVDAAASDASADGAQADAAEFAGVR</sequence>
<dbReference type="Pfam" id="PF01408">
    <property type="entry name" value="GFO_IDH_MocA"/>
    <property type="match status" value="1"/>
</dbReference>
<organism evidence="4 5">
    <name type="scientific">Agromyces salentinus</name>
    <dbReference type="NCBI Taxonomy" id="269421"/>
    <lineage>
        <taxon>Bacteria</taxon>
        <taxon>Bacillati</taxon>
        <taxon>Actinomycetota</taxon>
        <taxon>Actinomycetes</taxon>
        <taxon>Micrococcales</taxon>
        <taxon>Microbacteriaceae</taxon>
        <taxon>Agromyces</taxon>
    </lineage>
</organism>
<feature type="domain" description="Gfo/Idh/MocA-like oxidoreductase N-terminal" evidence="2">
    <location>
        <begin position="71"/>
        <end position="156"/>
    </location>
</feature>
<dbReference type="Pfam" id="PF22725">
    <property type="entry name" value="GFO_IDH_MocA_C3"/>
    <property type="match status" value="1"/>
</dbReference>
<evidence type="ECO:0000259" key="2">
    <source>
        <dbReference type="Pfam" id="PF01408"/>
    </source>
</evidence>
<dbReference type="SUPFAM" id="SSF51735">
    <property type="entry name" value="NAD(P)-binding Rossmann-fold domains"/>
    <property type="match status" value="1"/>
</dbReference>
<comment type="caution">
    <text evidence="4">The sequence shown here is derived from an EMBL/GenBank/DDBJ whole genome shotgun (WGS) entry which is preliminary data.</text>
</comment>
<dbReference type="Gene3D" id="3.30.360.10">
    <property type="entry name" value="Dihydrodipicolinate Reductase, domain 2"/>
    <property type="match status" value="1"/>
</dbReference>
<feature type="domain" description="GFO/IDH/MocA-like oxidoreductase" evidence="3">
    <location>
        <begin position="170"/>
        <end position="306"/>
    </location>
</feature>
<dbReference type="EMBL" id="BAAANK010000001">
    <property type="protein sequence ID" value="GAA1822832.1"/>
    <property type="molecule type" value="Genomic_DNA"/>
</dbReference>
<dbReference type="InterPro" id="IPR036291">
    <property type="entry name" value="NAD(P)-bd_dom_sf"/>
</dbReference>
<proteinExistence type="predicted"/>
<evidence type="ECO:0000256" key="1">
    <source>
        <dbReference type="ARBA" id="ARBA00023027"/>
    </source>
</evidence>
<evidence type="ECO:0000259" key="3">
    <source>
        <dbReference type="Pfam" id="PF22725"/>
    </source>
</evidence>
<dbReference type="PANTHER" id="PTHR42840:SF8">
    <property type="entry name" value="OXIDOREDUCTASE"/>
    <property type="match status" value="1"/>
</dbReference>
<evidence type="ECO:0000313" key="4">
    <source>
        <dbReference type="EMBL" id="GAA1822832.1"/>
    </source>
</evidence>
<protein>
    <submittedName>
        <fullName evidence="4">Gfo/Idh/MocA family oxidoreductase</fullName>
    </submittedName>
</protein>
<reference evidence="5" key="1">
    <citation type="journal article" date="2019" name="Int. J. Syst. Evol. Microbiol.">
        <title>The Global Catalogue of Microorganisms (GCM) 10K type strain sequencing project: providing services to taxonomists for standard genome sequencing and annotation.</title>
        <authorList>
            <consortium name="The Broad Institute Genomics Platform"/>
            <consortium name="The Broad Institute Genome Sequencing Center for Infectious Disease"/>
            <person name="Wu L."/>
            <person name="Ma J."/>
        </authorList>
    </citation>
    <scope>NUCLEOTIDE SEQUENCE [LARGE SCALE GENOMIC DNA]</scope>
    <source>
        <strain evidence="5">JCM 14323</strain>
    </source>
</reference>